<reference evidence="4" key="1">
    <citation type="submission" date="2021-11" db="EMBL/GenBank/DDBJ databases">
        <title>Draft genome sequence of Alcaligenes endophyticus type strain CCUG 75668T.</title>
        <authorList>
            <person name="Salva-Serra F."/>
            <person name="Duran R.E."/>
            <person name="Seeger M."/>
            <person name="Moore E.R.B."/>
            <person name="Jaen-Luchoro D."/>
        </authorList>
    </citation>
    <scope>NUCLEOTIDE SEQUENCE</scope>
    <source>
        <strain evidence="4">CCUG 75668</strain>
    </source>
</reference>
<comment type="caution">
    <text evidence="4">The sequence shown here is derived from an EMBL/GenBank/DDBJ whole genome shotgun (WGS) entry which is preliminary data.</text>
</comment>
<dbReference type="PANTHER" id="PTHR43684:SF1">
    <property type="entry name" value="ENOYL-COA DELTA ISOMERASE 2"/>
    <property type="match status" value="1"/>
</dbReference>
<evidence type="ECO:0000256" key="2">
    <source>
        <dbReference type="ARBA" id="ARBA00023140"/>
    </source>
</evidence>
<dbReference type="PANTHER" id="PTHR43684">
    <property type="match status" value="1"/>
</dbReference>
<dbReference type="Gene3D" id="3.90.226.10">
    <property type="entry name" value="2-enoyl-CoA Hydratase, Chain A, domain 1"/>
    <property type="match status" value="1"/>
</dbReference>
<protein>
    <submittedName>
        <fullName evidence="4">Enoyl-CoA hydratase-related protein</fullName>
    </submittedName>
</protein>
<dbReference type="RefSeq" id="WP_266124437.1">
    <property type="nucleotide sequence ID" value="NZ_JAJHNU010000001.1"/>
</dbReference>
<gene>
    <name evidence="4" type="ORF">LMS43_05430</name>
</gene>
<dbReference type="InterPro" id="IPR001753">
    <property type="entry name" value="Enoyl-CoA_hydra/iso"/>
</dbReference>
<keyword evidence="5" id="KW-1185">Reference proteome</keyword>
<sequence length="243" mass="26827">MITSTMSNGILEIAIDRAERKNALNHAMYDQLRDLFTAYGQDESCQAIILYGKNGFFTAGADLKDFQQKRGKEDPPAVRFLRALSKAQQPVIAAVEGFAIGIGATLLQHCDFVYAANDSRFRMPFASLGLCPEGGSSLLLEQIVGRRRANDWLLSSRFFSAQEALEGGFVTALLEPGQALVKAREVAELLRTHPSYAIRLTKHMLRQGSAEDVQKAFDFEAAMFAQCLARKETQDSIKDTGKV</sequence>
<proteinExistence type="predicted"/>
<dbReference type="Proteomes" id="UP001168613">
    <property type="component" value="Unassembled WGS sequence"/>
</dbReference>
<evidence type="ECO:0000256" key="3">
    <source>
        <dbReference type="ARBA" id="ARBA00023235"/>
    </source>
</evidence>
<evidence type="ECO:0000256" key="1">
    <source>
        <dbReference type="ARBA" id="ARBA00004275"/>
    </source>
</evidence>
<name>A0ABT8EHI1_9BURK</name>
<dbReference type="EMBL" id="JAJHNU010000001">
    <property type="protein sequence ID" value="MDN4120723.1"/>
    <property type="molecule type" value="Genomic_DNA"/>
</dbReference>
<dbReference type="InterPro" id="IPR029045">
    <property type="entry name" value="ClpP/crotonase-like_dom_sf"/>
</dbReference>
<dbReference type="InterPro" id="IPR051053">
    <property type="entry name" value="ECH/Chromodomain_protein"/>
</dbReference>
<accession>A0ABT8EHI1</accession>
<comment type="subcellular location">
    <subcellularLocation>
        <location evidence="1">Peroxisome</location>
    </subcellularLocation>
</comment>
<keyword evidence="2" id="KW-0576">Peroxisome</keyword>
<evidence type="ECO:0000313" key="5">
    <source>
        <dbReference type="Proteomes" id="UP001168613"/>
    </source>
</evidence>
<dbReference type="CDD" id="cd06558">
    <property type="entry name" value="crotonase-like"/>
    <property type="match status" value="1"/>
</dbReference>
<dbReference type="Pfam" id="PF00378">
    <property type="entry name" value="ECH_1"/>
    <property type="match status" value="1"/>
</dbReference>
<evidence type="ECO:0000313" key="4">
    <source>
        <dbReference type="EMBL" id="MDN4120723.1"/>
    </source>
</evidence>
<dbReference type="SUPFAM" id="SSF52096">
    <property type="entry name" value="ClpP/crotonase"/>
    <property type="match status" value="1"/>
</dbReference>
<organism evidence="4 5">
    <name type="scientific">Alcaligenes endophyticus</name>
    <dbReference type="NCBI Taxonomy" id="1929088"/>
    <lineage>
        <taxon>Bacteria</taxon>
        <taxon>Pseudomonadati</taxon>
        <taxon>Pseudomonadota</taxon>
        <taxon>Betaproteobacteria</taxon>
        <taxon>Burkholderiales</taxon>
        <taxon>Alcaligenaceae</taxon>
        <taxon>Alcaligenes</taxon>
    </lineage>
</organism>
<keyword evidence="3" id="KW-0413">Isomerase</keyword>